<reference evidence="1 2" key="1">
    <citation type="journal article" date="2013" name="Genome Biol.">
        <title>Genome of Acanthamoeba castellanii highlights extensive lateral gene transfer and early evolution of tyrosine kinase signaling.</title>
        <authorList>
            <person name="Clarke M."/>
            <person name="Lohan A.J."/>
            <person name="Liu B."/>
            <person name="Lagkouvardos I."/>
            <person name="Roy S."/>
            <person name="Zafar N."/>
            <person name="Bertelli C."/>
            <person name="Schilde C."/>
            <person name="Kianianmomeni A."/>
            <person name="Burglin T.R."/>
            <person name="Frech C."/>
            <person name="Turcotte B."/>
            <person name="Kopec K.O."/>
            <person name="Synnott J.M."/>
            <person name="Choo C."/>
            <person name="Paponov I."/>
            <person name="Finkler A."/>
            <person name="Soon Heng Tan C."/>
            <person name="Hutchins A.P."/>
            <person name="Weinmeier T."/>
            <person name="Rattei T."/>
            <person name="Chu J.S."/>
            <person name="Gimenez G."/>
            <person name="Irimia M."/>
            <person name="Rigden D.J."/>
            <person name="Fitzpatrick D.A."/>
            <person name="Lorenzo-Morales J."/>
            <person name="Bateman A."/>
            <person name="Chiu C.H."/>
            <person name="Tang P."/>
            <person name="Hegemann P."/>
            <person name="Fromm H."/>
            <person name="Raoult D."/>
            <person name="Greub G."/>
            <person name="Miranda-Saavedra D."/>
            <person name="Chen N."/>
            <person name="Nash P."/>
            <person name="Ginger M.L."/>
            <person name="Horn M."/>
            <person name="Schaap P."/>
            <person name="Caler L."/>
            <person name="Loftus B."/>
        </authorList>
    </citation>
    <scope>NUCLEOTIDE SEQUENCE [LARGE SCALE GENOMIC DNA]</scope>
    <source>
        <strain evidence="1 2">Neff</strain>
    </source>
</reference>
<evidence type="ECO:0000313" key="2">
    <source>
        <dbReference type="Proteomes" id="UP000011083"/>
    </source>
</evidence>
<dbReference type="KEGG" id="acan:ACA1_226680"/>
<dbReference type="GeneID" id="14922440"/>
<keyword evidence="2" id="KW-1185">Reference proteome</keyword>
<name>L8HAW1_ACACF</name>
<protein>
    <submittedName>
        <fullName evidence="1">Uncharacterized protein</fullName>
    </submittedName>
</protein>
<organism evidence="1 2">
    <name type="scientific">Acanthamoeba castellanii (strain ATCC 30010 / Neff)</name>
    <dbReference type="NCBI Taxonomy" id="1257118"/>
    <lineage>
        <taxon>Eukaryota</taxon>
        <taxon>Amoebozoa</taxon>
        <taxon>Discosea</taxon>
        <taxon>Longamoebia</taxon>
        <taxon>Centramoebida</taxon>
        <taxon>Acanthamoebidae</taxon>
        <taxon>Acanthamoeba</taxon>
    </lineage>
</organism>
<dbReference type="RefSeq" id="XP_004346486.1">
    <property type="nucleotide sequence ID" value="XM_004346436.1"/>
</dbReference>
<gene>
    <name evidence="1" type="ORF">ACA1_226680</name>
</gene>
<evidence type="ECO:0000313" key="1">
    <source>
        <dbReference type="EMBL" id="ELR21541.1"/>
    </source>
</evidence>
<accession>L8HAW1</accession>
<dbReference type="EMBL" id="KB007901">
    <property type="protein sequence ID" value="ELR21541.1"/>
    <property type="molecule type" value="Genomic_DNA"/>
</dbReference>
<dbReference type="VEuPathDB" id="AmoebaDB:ACA1_226680"/>
<dbReference type="Gene3D" id="2.30.30.40">
    <property type="entry name" value="SH3 Domains"/>
    <property type="match status" value="1"/>
</dbReference>
<dbReference type="Proteomes" id="UP000011083">
    <property type="component" value="Unassembled WGS sequence"/>
</dbReference>
<dbReference type="AlphaFoldDB" id="L8HAW1"/>
<proteinExistence type="predicted"/>
<sequence length="144" mass="15576">MSGRAEWAEKKPVAFCRARFSYTGMEKGDLTFSRDEVLLACPLSLAAFVHRTNPAPVVGRERGGSGSGEATTVSATGSLGRGVRWVLAIHPDGECGRIPANYVTPLADEEVMQMMDRGTLGQLSSLFDDLRQEAAEERTEGDQN</sequence>